<dbReference type="RefSeq" id="WP_092819616.1">
    <property type="nucleotide sequence ID" value="NZ_BAABKJ010000010.1"/>
</dbReference>
<dbReference type="EMBL" id="FMYO01000004">
    <property type="protein sequence ID" value="SDC24215.1"/>
    <property type="molecule type" value="Genomic_DNA"/>
</dbReference>
<dbReference type="GO" id="GO:0005992">
    <property type="term" value="P:trehalose biosynthetic process"/>
    <property type="evidence" value="ECO:0007669"/>
    <property type="project" value="InterPro"/>
</dbReference>
<dbReference type="OrthoDB" id="9815690at2"/>
<evidence type="ECO:0000313" key="2">
    <source>
        <dbReference type="EMBL" id="SDC24215.1"/>
    </source>
</evidence>
<gene>
    <name evidence="2" type="ORF">SAMN05421732_104121</name>
</gene>
<comment type="similarity">
    <text evidence="1">Belongs to the glycosyltransferase 20 family.</text>
</comment>
<evidence type="ECO:0000256" key="1">
    <source>
        <dbReference type="ARBA" id="ARBA00008799"/>
    </source>
</evidence>
<dbReference type="Pfam" id="PF00982">
    <property type="entry name" value="Glyco_transf_20"/>
    <property type="match status" value="1"/>
</dbReference>
<evidence type="ECO:0000313" key="3">
    <source>
        <dbReference type="Proteomes" id="UP000243468"/>
    </source>
</evidence>
<dbReference type="CDD" id="cd03788">
    <property type="entry name" value="GT20_TPS"/>
    <property type="match status" value="1"/>
</dbReference>
<dbReference type="PANTHER" id="PTHR10788:SF106">
    <property type="entry name" value="BCDNA.GH08860"/>
    <property type="match status" value="1"/>
</dbReference>
<accession>A0A1G6K0R0</accession>
<protein>
    <submittedName>
        <fullName evidence="2">Trehalose 6-phosphate synthase</fullName>
    </submittedName>
</protein>
<dbReference type="SUPFAM" id="SSF53756">
    <property type="entry name" value="UDP-Glycosyltransferase/glycogen phosphorylase"/>
    <property type="match status" value="1"/>
</dbReference>
<sequence length="477" mass="54734">MSRLIVLSNRVSLPHPDKSTAGGLAVALQDALADIGGIWLGWNGEKIANHQQPHFNQTEYKGVEYVTCPLTEEQYQNYYCGFANNTLWPAMHDRADLIEYQAQQYTTYQQVNQLFARQLKQMAEPDDLIWVHDYHFLSVARYCREMGMKNRIGFFLHIPFAGLKIWSLIPTALSLIQDLCQYDVVGLQTEHDQQQCMQVCSHYLATQPINTHMLNFNHHQVTVQCYPIGVNPELIQKVAEQKDENTAAVFEFENLNDQQTIISVDRIDYSKGLIERFSALEAFLQSNPEYHKHLTDIQIACPCRMEIAAYKDLFDHLQSKVDWINQEFSQDDWLPINCTHATISHDVLMKIYRQANICWVNSLRDGMNLVAKEFIAAQDPENPGVLILSKYTGAAAQMSEALIVDPENCNSMIQALKKALTMAKSERLERYQQLMNGLKSFDINDWRNAFLADLKGVEKVNILPPVTKKFFSKIANY</sequence>
<dbReference type="Gene3D" id="3.40.50.2000">
    <property type="entry name" value="Glycogen Phosphorylase B"/>
    <property type="match status" value="2"/>
</dbReference>
<dbReference type="AlphaFoldDB" id="A0A1G6K0R0"/>
<dbReference type="InterPro" id="IPR001830">
    <property type="entry name" value="Glyco_trans_20"/>
</dbReference>
<proteinExistence type="inferred from homology"/>
<dbReference type="PANTHER" id="PTHR10788">
    <property type="entry name" value="TREHALOSE-6-PHOSPHATE SYNTHASE"/>
    <property type="match status" value="1"/>
</dbReference>
<keyword evidence="3" id="KW-1185">Reference proteome</keyword>
<dbReference type="Proteomes" id="UP000243468">
    <property type="component" value="Unassembled WGS sequence"/>
</dbReference>
<dbReference type="GO" id="GO:0003825">
    <property type="term" value="F:alpha,alpha-trehalose-phosphate synthase (UDP-forming) activity"/>
    <property type="evidence" value="ECO:0007669"/>
    <property type="project" value="TreeGrafter"/>
</dbReference>
<organism evidence="2 3">
    <name type="scientific">Acinetobacter kookii</name>
    <dbReference type="NCBI Taxonomy" id="1226327"/>
    <lineage>
        <taxon>Bacteria</taxon>
        <taxon>Pseudomonadati</taxon>
        <taxon>Pseudomonadota</taxon>
        <taxon>Gammaproteobacteria</taxon>
        <taxon>Moraxellales</taxon>
        <taxon>Moraxellaceae</taxon>
        <taxon>Acinetobacter</taxon>
    </lineage>
</organism>
<reference evidence="3" key="1">
    <citation type="submission" date="2016-09" db="EMBL/GenBank/DDBJ databases">
        <authorList>
            <person name="Varghese N."/>
            <person name="Submissions S."/>
        </authorList>
    </citation>
    <scope>NUCLEOTIDE SEQUENCE [LARGE SCALE GENOMIC DNA]</scope>
    <source>
        <strain evidence="3">ANC 4667</strain>
    </source>
</reference>
<name>A0A1G6K0R0_9GAMM</name>
<dbReference type="STRING" id="1226327.SAMN05421732_104121"/>